<dbReference type="HAMAP" id="MF_00097">
    <property type="entry name" value="TMP_synthase"/>
    <property type="match status" value="1"/>
</dbReference>
<feature type="binding site" evidence="10">
    <location>
        <position position="110"/>
    </location>
    <ligand>
        <name>4-amino-2-methyl-5-(diphosphooxymethyl)pyrimidine</name>
        <dbReference type="ChEBI" id="CHEBI:57841"/>
    </ligand>
</feature>
<feature type="binding site" evidence="10">
    <location>
        <position position="167"/>
    </location>
    <ligand>
        <name>2-[(2R,5Z)-2-carboxy-4-methylthiazol-5(2H)-ylidene]ethyl phosphate</name>
        <dbReference type="ChEBI" id="CHEBI:62899"/>
    </ligand>
</feature>
<dbReference type="InterPro" id="IPR034291">
    <property type="entry name" value="TMP_synthase"/>
</dbReference>
<evidence type="ECO:0000256" key="2">
    <source>
        <dbReference type="ARBA" id="ARBA00005165"/>
    </source>
</evidence>
<feature type="binding site" evidence="10">
    <location>
        <begin position="136"/>
        <end position="138"/>
    </location>
    <ligand>
        <name>2-[(2R,5Z)-2-carboxy-4-methylthiazol-5(2H)-ylidene]ethyl phosphate</name>
        <dbReference type="ChEBI" id="CHEBI:62899"/>
    </ligand>
</feature>
<evidence type="ECO:0000313" key="15">
    <source>
        <dbReference type="Proteomes" id="UP000001208"/>
    </source>
</evidence>
<evidence type="ECO:0000256" key="3">
    <source>
        <dbReference type="ARBA" id="ARBA00022679"/>
    </source>
</evidence>
<dbReference type="EMBL" id="CP001100">
    <property type="protein sequence ID" value="ACF14494.1"/>
    <property type="molecule type" value="Genomic_DNA"/>
</dbReference>
<evidence type="ECO:0000256" key="8">
    <source>
        <dbReference type="ARBA" id="ARBA00047851"/>
    </source>
</evidence>
<dbReference type="UniPathway" id="UPA00060">
    <property type="reaction ID" value="UER00141"/>
</dbReference>
<dbReference type="eggNOG" id="COG0352">
    <property type="taxonomic scope" value="Bacteria"/>
</dbReference>
<dbReference type="Gene3D" id="3.20.20.70">
    <property type="entry name" value="Aldolase class I"/>
    <property type="match status" value="1"/>
</dbReference>
<evidence type="ECO:0000256" key="11">
    <source>
        <dbReference type="RuleBase" id="RU003826"/>
    </source>
</evidence>
<dbReference type="SUPFAM" id="SSF51391">
    <property type="entry name" value="Thiamin phosphate synthase"/>
    <property type="match status" value="1"/>
</dbReference>
<feature type="binding site" evidence="10">
    <location>
        <position position="71"/>
    </location>
    <ligand>
        <name>4-amino-2-methyl-5-(diphosphooxymethyl)pyrimidine</name>
        <dbReference type="ChEBI" id="CHEBI:57841"/>
    </ligand>
</feature>
<comment type="similarity">
    <text evidence="10 11">Belongs to the thiamine-phosphate synthase family.</text>
</comment>
<dbReference type="GO" id="GO:0005737">
    <property type="term" value="C:cytoplasm"/>
    <property type="evidence" value="ECO:0007669"/>
    <property type="project" value="TreeGrafter"/>
</dbReference>
<gene>
    <name evidence="10" type="primary">thiE</name>
    <name evidence="14" type="ordered locus">Ctha_2042</name>
</gene>
<keyword evidence="3 10" id="KW-0808">Transferase</keyword>
<dbReference type="GO" id="GO:0009229">
    <property type="term" value="P:thiamine diphosphate biosynthetic process"/>
    <property type="evidence" value="ECO:0007669"/>
    <property type="project" value="UniProtKB-UniRule"/>
</dbReference>
<evidence type="ECO:0000256" key="4">
    <source>
        <dbReference type="ARBA" id="ARBA00022723"/>
    </source>
</evidence>
<comment type="catalytic activity">
    <reaction evidence="7 10 11">
        <text>4-methyl-5-(2-phosphooxyethyl)-thiazole + 4-amino-2-methyl-5-(diphosphooxymethyl)pyrimidine + H(+) = thiamine phosphate + diphosphate</text>
        <dbReference type="Rhea" id="RHEA:22328"/>
        <dbReference type="ChEBI" id="CHEBI:15378"/>
        <dbReference type="ChEBI" id="CHEBI:33019"/>
        <dbReference type="ChEBI" id="CHEBI:37575"/>
        <dbReference type="ChEBI" id="CHEBI:57841"/>
        <dbReference type="ChEBI" id="CHEBI:58296"/>
        <dbReference type="EC" id="2.5.1.3"/>
    </reaction>
</comment>
<reference evidence="14 15" key="1">
    <citation type="submission" date="2008-06" db="EMBL/GenBank/DDBJ databases">
        <title>Complete sequence of Chloroherpeton thalassium ATCC 35110.</title>
        <authorList>
            <consortium name="US DOE Joint Genome Institute"/>
            <person name="Lucas S."/>
            <person name="Copeland A."/>
            <person name="Lapidus A."/>
            <person name="Glavina del Rio T."/>
            <person name="Dalin E."/>
            <person name="Tice H."/>
            <person name="Bruce D."/>
            <person name="Goodwin L."/>
            <person name="Pitluck S."/>
            <person name="Schmutz J."/>
            <person name="Larimer F."/>
            <person name="Land M."/>
            <person name="Hauser L."/>
            <person name="Kyrpides N."/>
            <person name="Mikhailova N."/>
            <person name="Liu Z."/>
            <person name="Li T."/>
            <person name="Zhao F."/>
            <person name="Overmann J."/>
            <person name="Bryant D.A."/>
            <person name="Richardson P."/>
        </authorList>
    </citation>
    <scope>NUCLEOTIDE SEQUENCE [LARGE SCALE GENOMIC DNA]</scope>
    <source>
        <strain evidence="15">ATCC 35110 / GB-78</strain>
    </source>
</reference>
<dbReference type="GO" id="GO:0009228">
    <property type="term" value="P:thiamine biosynthetic process"/>
    <property type="evidence" value="ECO:0007669"/>
    <property type="project" value="UniProtKB-KW"/>
</dbReference>
<dbReference type="OrthoDB" id="9812206at2"/>
<feature type="binding site" evidence="10">
    <location>
        <position position="91"/>
    </location>
    <ligand>
        <name>Mg(2+)</name>
        <dbReference type="ChEBI" id="CHEBI:18420"/>
    </ligand>
</feature>
<comment type="catalytic activity">
    <reaction evidence="8 10 11">
        <text>2-(2-carboxy-4-methylthiazol-5-yl)ethyl phosphate + 4-amino-2-methyl-5-(diphosphooxymethyl)pyrimidine + 2 H(+) = thiamine phosphate + CO2 + diphosphate</text>
        <dbReference type="Rhea" id="RHEA:47848"/>
        <dbReference type="ChEBI" id="CHEBI:15378"/>
        <dbReference type="ChEBI" id="CHEBI:16526"/>
        <dbReference type="ChEBI" id="CHEBI:33019"/>
        <dbReference type="ChEBI" id="CHEBI:37575"/>
        <dbReference type="ChEBI" id="CHEBI:57841"/>
        <dbReference type="ChEBI" id="CHEBI:62890"/>
        <dbReference type="EC" id="2.5.1.3"/>
    </reaction>
</comment>
<comment type="catalytic activity">
    <reaction evidence="9 10 11">
        <text>2-[(2R,5Z)-2-carboxy-4-methylthiazol-5(2H)-ylidene]ethyl phosphate + 4-amino-2-methyl-5-(diphosphooxymethyl)pyrimidine + 2 H(+) = thiamine phosphate + CO2 + diphosphate</text>
        <dbReference type="Rhea" id="RHEA:47844"/>
        <dbReference type="ChEBI" id="CHEBI:15378"/>
        <dbReference type="ChEBI" id="CHEBI:16526"/>
        <dbReference type="ChEBI" id="CHEBI:33019"/>
        <dbReference type="ChEBI" id="CHEBI:37575"/>
        <dbReference type="ChEBI" id="CHEBI:57841"/>
        <dbReference type="ChEBI" id="CHEBI:62899"/>
        <dbReference type="EC" id="2.5.1.3"/>
    </reaction>
</comment>
<comment type="pathway">
    <text evidence="2 10 12">Cofactor biosynthesis; thiamine diphosphate biosynthesis; thiamine phosphate from 4-amino-2-methyl-5-diphosphomethylpyrimidine and 4-methyl-5-(2-phosphoethyl)-thiazole: step 1/1.</text>
</comment>
<dbReference type="FunFam" id="3.20.20.70:FF:000096">
    <property type="entry name" value="Thiamine-phosphate synthase"/>
    <property type="match status" value="1"/>
</dbReference>
<keyword evidence="6 10" id="KW-0784">Thiamine biosynthesis</keyword>
<feature type="binding site" evidence="10">
    <location>
        <begin position="187"/>
        <end position="188"/>
    </location>
    <ligand>
        <name>2-[(2R,5Z)-2-carboxy-4-methylthiazol-5(2H)-ylidene]ethyl phosphate</name>
        <dbReference type="ChEBI" id="CHEBI:62899"/>
    </ligand>
</feature>
<dbReference type="GO" id="GO:0004789">
    <property type="term" value="F:thiamine-phosphate diphosphorylase activity"/>
    <property type="evidence" value="ECO:0007669"/>
    <property type="project" value="UniProtKB-UniRule"/>
</dbReference>
<accession>B3QUZ3</accession>
<evidence type="ECO:0000256" key="10">
    <source>
        <dbReference type="HAMAP-Rule" id="MF_00097"/>
    </source>
</evidence>
<dbReference type="KEGG" id="cts:Ctha_2042"/>
<dbReference type="HOGENOM" id="CLU_018272_3_4_10"/>
<keyword evidence="15" id="KW-1185">Reference proteome</keyword>
<feature type="binding site" evidence="10">
    <location>
        <begin position="39"/>
        <end position="43"/>
    </location>
    <ligand>
        <name>4-amino-2-methyl-5-(diphosphooxymethyl)pyrimidine</name>
        <dbReference type="ChEBI" id="CHEBI:57841"/>
    </ligand>
</feature>
<feature type="binding site" evidence="10">
    <location>
        <position position="72"/>
    </location>
    <ligand>
        <name>Mg(2+)</name>
        <dbReference type="ChEBI" id="CHEBI:18420"/>
    </ligand>
</feature>
<feature type="domain" description="Thiamine phosphate synthase/TenI" evidence="13">
    <location>
        <begin position="9"/>
        <end position="190"/>
    </location>
</feature>
<evidence type="ECO:0000259" key="13">
    <source>
        <dbReference type="Pfam" id="PF02581"/>
    </source>
</evidence>
<dbReference type="GO" id="GO:0000287">
    <property type="term" value="F:magnesium ion binding"/>
    <property type="evidence" value="ECO:0007669"/>
    <property type="project" value="UniProtKB-UniRule"/>
</dbReference>
<dbReference type="CDD" id="cd00564">
    <property type="entry name" value="TMP_TenI"/>
    <property type="match status" value="1"/>
</dbReference>
<evidence type="ECO:0000256" key="12">
    <source>
        <dbReference type="RuleBase" id="RU004253"/>
    </source>
</evidence>
<dbReference type="PANTHER" id="PTHR20857">
    <property type="entry name" value="THIAMINE-PHOSPHATE PYROPHOSPHORYLASE"/>
    <property type="match status" value="1"/>
</dbReference>
<dbReference type="STRING" id="517418.Ctha_2042"/>
<dbReference type="InterPro" id="IPR013785">
    <property type="entry name" value="Aldolase_TIM"/>
</dbReference>
<evidence type="ECO:0000256" key="6">
    <source>
        <dbReference type="ARBA" id="ARBA00022977"/>
    </source>
</evidence>
<evidence type="ECO:0000256" key="9">
    <source>
        <dbReference type="ARBA" id="ARBA00047883"/>
    </source>
</evidence>
<comment type="cofactor">
    <cofactor evidence="10">
        <name>Mg(2+)</name>
        <dbReference type="ChEBI" id="CHEBI:18420"/>
    </cofactor>
    <text evidence="10">Binds 1 Mg(2+) ion per subunit.</text>
</comment>
<sequence length="212" mass="22557">MRKKHIGQLCAITDTHIQSRFSHVELARLALQGGADIIQLRDKTLPTSELFCIAKEILTLCQALGGKLIINDRADIALAADADGVHLGQDDLPIAEARKLLGENKIIGATASTLALAKQAEFDGADYIGFGHIFPTSTKHKPEPPKGVLAISEIKKSLRIPVMAIGGIDYENIGEVMRAGADSAAVVSAICCAENPEAATQEIKKQIAEAIK</sequence>
<comment type="function">
    <text evidence="1 10">Condenses 4-methyl-5-(beta-hydroxyethyl)thiazole monophosphate (THZ-P) and 2-methyl-4-amino-5-hydroxymethyl pyrimidine pyrophosphate (HMP-PP) to form thiamine monophosphate (TMP).</text>
</comment>
<protein>
    <recommendedName>
        <fullName evidence="10">Thiamine-phosphate synthase</fullName>
        <shortName evidence="10">TP synthase</shortName>
        <shortName evidence="10">TPS</shortName>
        <ecNumber evidence="10">2.5.1.3</ecNumber>
    </recommendedName>
    <alternativeName>
        <fullName evidence="10">Thiamine-phosphate pyrophosphorylase</fullName>
        <shortName evidence="10">TMP pyrophosphorylase</shortName>
        <shortName evidence="10">TMP-PPase</shortName>
    </alternativeName>
</protein>
<proteinExistence type="inferred from homology"/>
<evidence type="ECO:0000256" key="5">
    <source>
        <dbReference type="ARBA" id="ARBA00022842"/>
    </source>
</evidence>
<evidence type="ECO:0000256" key="7">
    <source>
        <dbReference type="ARBA" id="ARBA00047334"/>
    </source>
</evidence>
<dbReference type="InterPro" id="IPR036206">
    <property type="entry name" value="ThiamineP_synth_sf"/>
</dbReference>
<dbReference type="InterPro" id="IPR022998">
    <property type="entry name" value="ThiamineP_synth_TenI"/>
</dbReference>
<feature type="binding site" evidence="10">
    <location>
        <position position="139"/>
    </location>
    <ligand>
        <name>4-amino-2-methyl-5-(diphosphooxymethyl)pyrimidine</name>
        <dbReference type="ChEBI" id="CHEBI:57841"/>
    </ligand>
</feature>
<dbReference type="AlphaFoldDB" id="B3QUZ3"/>
<keyword evidence="5 10" id="KW-0460">Magnesium</keyword>
<evidence type="ECO:0000313" key="14">
    <source>
        <dbReference type="EMBL" id="ACF14494.1"/>
    </source>
</evidence>
<dbReference type="EC" id="2.5.1.3" evidence="10"/>
<dbReference type="Proteomes" id="UP000001208">
    <property type="component" value="Chromosome"/>
</dbReference>
<evidence type="ECO:0000256" key="1">
    <source>
        <dbReference type="ARBA" id="ARBA00003814"/>
    </source>
</evidence>
<dbReference type="PANTHER" id="PTHR20857:SF23">
    <property type="entry name" value="THIAMINE BIOSYNTHETIC BIFUNCTIONAL ENZYME"/>
    <property type="match status" value="1"/>
</dbReference>
<name>B3QUZ3_CHLT3</name>
<organism evidence="14 15">
    <name type="scientific">Chloroherpeton thalassium (strain ATCC 35110 / GB-78)</name>
    <dbReference type="NCBI Taxonomy" id="517418"/>
    <lineage>
        <taxon>Bacteria</taxon>
        <taxon>Pseudomonadati</taxon>
        <taxon>Chlorobiota</taxon>
        <taxon>Chlorobiia</taxon>
        <taxon>Chlorobiales</taxon>
        <taxon>Chloroherpetonaceae</taxon>
        <taxon>Chloroherpeton</taxon>
    </lineage>
</organism>
<dbReference type="NCBIfam" id="TIGR00693">
    <property type="entry name" value="thiE"/>
    <property type="match status" value="1"/>
</dbReference>
<dbReference type="Pfam" id="PF02581">
    <property type="entry name" value="TMP-TENI"/>
    <property type="match status" value="1"/>
</dbReference>
<keyword evidence="4 10" id="KW-0479">Metal-binding</keyword>
<dbReference type="RefSeq" id="WP_012500577.1">
    <property type="nucleotide sequence ID" value="NC_011026.1"/>
</dbReference>